<reference evidence="1 2" key="1">
    <citation type="submission" date="2014-09" db="EMBL/GenBank/DDBJ databases">
        <title>High-quality draft genome sequence of Kocuria marina SO9-6, an actinobacterium isolated from a copper mine.</title>
        <authorList>
            <person name="Castro D.B."/>
            <person name="Pereira L.B."/>
            <person name="Silva M.V."/>
            <person name="Silva B.P."/>
            <person name="Zanardi B.R."/>
            <person name="Carlos C."/>
            <person name="Belgini D.R."/>
            <person name="Limache E.G."/>
            <person name="Lacerda G.V."/>
            <person name="Nery M.B."/>
            <person name="Gomes M.B."/>
            <person name="Souza S."/>
            <person name="Silva T.M."/>
            <person name="Rodrigues V.D."/>
            <person name="Paulino L.C."/>
            <person name="Vicentini R."/>
            <person name="Ferraz L.F."/>
            <person name="Ottoboni L.M."/>
        </authorList>
    </citation>
    <scope>NUCLEOTIDE SEQUENCE [LARGE SCALE GENOMIC DNA]</scope>
    <source>
        <strain evidence="1 2">SO9-6</strain>
    </source>
</reference>
<evidence type="ECO:0000313" key="1">
    <source>
        <dbReference type="EMBL" id="KHE73819.1"/>
    </source>
</evidence>
<comment type="caution">
    <text evidence="1">The sequence shown here is derived from an EMBL/GenBank/DDBJ whole genome shotgun (WGS) entry which is preliminary data.</text>
</comment>
<sequence>MQGRSEWSGLRWYDRARMSFPLRSLSFSLAAAVAVTRALGEEIARLEDEAPQEPRRRYAYTVLARRLGLTYSALERTVLGERWPTLSDIQRILVEPRCGEALRRQWRGIDAGLPLQPENVALGDGSADSWGTMGHMTPAVQELERSAQELIRQLSQLQMLHRQEGRSVGFTADWLAVARQLDAPARPSAPLPRWSLSDQLRHAGCPSLAQIVRDCLTGNAPARPSTIHRHVVQVVDDYGKRRGQSFPFPTRHQVTDVLAYLKRRGEVEADDRGFYVLTTQER</sequence>
<protein>
    <submittedName>
        <fullName evidence="1">Uncharacterized protein</fullName>
    </submittedName>
</protein>
<name>A0A0B0DEY7_9MICC</name>
<accession>A0A0B0DEY7</accession>
<dbReference type="EMBL" id="JROM01000045">
    <property type="protein sequence ID" value="KHE73819.1"/>
    <property type="molecule type" value="Genomic_DNA"/>
</dbReference>
<evidence type="ECO:0000313" key="2">
    <source>
        <dbReference type="Proteomes" id="UP000030664"/>
    </source>
</evidence>
<dbReference type="AlphaFoldDB" id="A0A0B0DEY7"/>
<gene>
    <name evidence="1" type="ORF">AS25_10315</name>
</gene>
<organism evidence="1 2">
    <name type="scientific">Kocuria marina</name>
    <dbReference type="NCBI Taxonomy" id="223184"/>
    <lineage>
        <taxon>Bacteria</taxon>
        <taxon>Bacillati</taxon>
        <taxon>Actinomycetota</taxon>
        <taxon>Actinomycetes</taxon>
        <taxon>Micrococcales</taxon>
        <taxon>Micrococcaceae</taxon>
        <taxon>Kocuria</taxon>
    </lineage>
</organism>
<proteinExistence type="predicted"/>
<dbReference type="Proteomes" id="UP000030664">
    <property type="component" value="Unassembled WGS sequence"/>
</dbReference>